<dbReference type="EMBL" id="JAMYWD010000004">
    <property type="protein sequence ID" value="KAJ4974193.1"/>
    <property type="molecule type" value="Genomic_DNA"/>
</dbReference>
<reference evidence="2" key="1">
    <citation type="journal article" date="2023" name="Plant J.">
        <title>The genome of the king protea, Protea cynaroides.</title>
        <authorList>
            <person name="Chang J."/>
            <person name="Duong T.A."/>
            <person name="Schoeman C."/>
            <person name="Ma X."/>
            <person name="Roodt D."/>
            <person name="Barker N."/>
            <person name="Li Z."/>
            <person name="Van de Peer Y."/>
            <person name="Mizrachi E."/>
        </authorList>
    </citation>
    <scope>NUCLEOTIDE SEQUENCE</scope>
    <source>
        <tissue evidence="2">Young leaves</tissue>
    </source>
</reference>
<sequence length="217" mass="23597">MAEKQAGIIQNKNLDSFISTDRLSDQEKGLRTDRIEGYSQSSARVPDQVMVPITVSDPTKIQAKISQEAPIRVFNPRVSDFDGRAMHIPWPKMFNAGNTGRVAGAGFATTRSVSEAHGLGVTSHKIKTTDDGRGDDGQPQRRKKRRWIVKEKGKAQLIDVSRMPSSSVFNLKNAEGPSIQQPVLGARSFVQVIGGLPNNNTLPNLVVSGGVTRVVLP</sequence>
<evidence type="ECO:0000313" key="2">
    <source>
        <dbReference type="EMBL" id="KAJ4974193.1"/>
    </source>
</evidence>
<gene>
    <name evidence="2" type="ORF">NE237_007367</name>
</gene>
<comment type="caution">
    <text evidence="2">The sequence shown here is derived from an EMBL/GenBank/DDBJ whole genome shotgun (WGS) entry which is preliminary data.</text>
</comment>
<dbReference type="Proteomes" id="UP001141806">
    <property type="component" value="Unassembled WGS sequence"/>
</dbReference>
<dbReference type="AlphaFoldDB" id="A0A9Q0KP12"/>
<protein>
    <submittedName>
        <fullName evidence="2">Uncharacterized protein</fullName>
    </submittedName>
</protein>
<evidence type="ECO:0000313" key="3">
    <source>
        <dbReference type="Proteomes" id="UP001141806"/>
    </source>
</evidence>
<proteinExistence type="predicted"/>
<keyword evidence="3" id="KW-1185">Reference proteome</keyword>
<organism evidence="2 3">
    <name type="scientific">Protea cynaroides</name>
    <dbReference type="NCBI Taxonomy" id="273540"/>
    <lineage>
        <taxon>Eukaryota</taxon>
        <taxon>Viridiplantae</taxon>
        <taxon>Streptophyta</taxon>
        <taxon>Embryophyta</taxon>
        <taxon>Tracheophyta</taxon>
        <taxon>Spermatophyta</taxon>
        <taxon>Magnoliopsida</taxon>
        <taxon>Proteales</taxon>
        <taxon>Proteaceae</taxon>
        <taxon>Protea</taxon>
    </lineage>
</organism>
<feature type="region of interest" description="Disordered" evidence="1">
    <location>
        <begin position="118"/>
        <end position="144"/>
    </location>
</feature>
<accession>A0A9Q0KP12</accession>
<name>A0A9Q0KP12_9MAGN</name>
<evidence type="ECO:0000256" key="1">
    <source>
        <dbReference type="SAM" id="MobiDB-lite"/>
    </source>
</evidence>
<feature type="compositionally biased region" description="Basic and acidic residues" evidence="1">
    <location>
        <begin position="127"/>
        <end position="139"/>
    </location>
</feature>